<dbReference type="InterPro" id="IPR036852">
    <property type="entry name" value="Peptidase_S8/S53_dom_sf"/>
</dbReference>
<dbReference type="Proteomes" id="UP000197007">
    <property type="component" value="Chromosome"/>
</dbReference>
<feature type="active site" description="Charge relay system" evidence="5">
    <location>
        <position position="81"/>
    </location>
</feature>
<dbReference type="PANTHER" id="PTHR43399">
    <property type="entry name" value="SUBTILISIN-RELATED"/>
    <property type="match status" value="1"/>
</dbReference>
<keyword evidence="8" id="KW-0732">Signal</keyword>
<feature type="active site" description="Charge relay system" evidence="5">
    <location>
        <position position="287"/>
    </location>
</feature>
<evidence type="ECO:0000259" key="9">
    <source>
        <dbReference type="Pfam" id="PF00082"/>
    </source>
</evidence>
<name>A0A1Z4BS90_9FLAO</name>
<evidence type="ECO:0000256" key="7">
    <source>
        <dbReference type="SAM" id="Coils"/>
    </source>
</evidence>
<dbReference type="PROSITE" id="PS51257">
    <property type="entry name" value="PROKAR_LIPOPROTEIN"/>
    <property type="match status" value="1"/>
</dbReference>
<evidence type="ECO:0000313" key="11">
    <source>
        <dbReference type="Proteomes" id="UP000197007"/>
    </source>
</evidence>
<feature type="chain" id="PRO_5012034737" evidence="8">
    <location>
        <begin position="24"/>
        <end position="541"/>
    </location>
</feature>
<dbReference type="PIRSF" id="PIRSF037892">
    <property type="entry name" value="Subtilisin_rel_SRU_0565"/>
    <property type="match status" value="1"/>
</dbReference>
<dbReference type="InterPro" id="IPR015500">
    <property type="entry name" value="Peptidase_S8_subtilisin-rel"/>
</dbReference>
<dbReference type="RefSeq" id="WP_088595025.1">
    <property type="nucleotide sequence ID" value="NZ_CP022022.1"/>
</dbReference>
<evidence type="ECO:0000256" key="3">
    <source>
        <dbReference type="ARBA" id="ARBA00022801"/>
    </source>
</evidence>
<dbReference type="Gene3D" id="3.40.50.200">
    <property type="entry name" value="Peptidase S8/S53 domain"/>
    <property type="match status" value="2"/>
</dbReference>
<dbReference type="InterPro" id="IPR034080">
    <property type="entry name" value="Protease_P7-like_dom"/>
</dbReference>
<dbReference type="InterPro" id="IPR017308">
    <property type="entry name" value="Pept_S8_subtilisin_bacteroid"/>
</dbReference>
<dbReference type="PROSITE" id="PS51892">
    <property type="entry name" value="SUBTILASE"/>
    <property type="match status" value="1"/>
</dbReference>
<dbReference type="InterPro" id="IPR023828">
    <property type="entry name" value="Peptidase_S8_Ser-AS"/>
</dbReference>
<dbReference type="InterPro" id="IPR023827">
    <property type="entry name" value="Peptidase_S8_Asp-AS"/>
</dbReference>
<dbReference type="SUPFAM" id="SSF52743">
    <property type="entry name" value="Subtilisin-like"/>
    <property type="match status" value="1"/>
</dbReference>
<keyword evidence="3 5" id="KW-0378">Hydrolase</keyword>
<dbReference type="PRINTS" id="PR00723">
    <property type="entry name" value="SUBTILISIN"/>
</dbReference>
<reference evidence="11" key="1">
    <citation type="submission" date="2017-06" db="EMBL/GenBank/DDBJ databases">
        <title>Complete genome sequence of Capnocytophaga sp. KCOM 1579 (=ChDC OS43) isolated from a human refractory periapical abscess lesion.</title>
        <authorList>
            <person name="Kook J.-K."/>
            <person name="Park S.-N."/>
            <person name="Lim Y.K."/>
            <person name="Roh H."/>
        </authorList>
    </citation>
    <scope>NUCLEOTIDE SEQUENCE [LARGE SCALE GENOMIC DNA]</scope>
    <source>
        <strain evidence="11">ChDC OS43</strain>
    </source>
</reference>
<dbReference type="PROSITE" id="PS00138">
    <property type="entry name" value="SUBTILASE_SER"/>
    <property type="match status" value="1"/>
</dbReference>
<sequence>MKKSFILATSAALLLASCGTTKGALDKAPTSAFAEKKYSDDTLKNWPHQGFKQKFPGINLDEAYALLKNLTPKKIIVGVVDSGVDINHEDLKNVIWTNTAEIPNNGKDDDKNGYVDDIHGWNFLGNIIQENTEMTRIYKTKNTKNPDYARAKEEYEKEASEAKRTKAFYQQLIETADFADKAVRKIVGKDTYTLEDIEKATKGKSYDEMTTDMVGFMKELLARANDNEEIKKELKEGVDYFDTKLKYHLGLDFSPRKTILKDDENDFSKKYYGNNNVIGPDSKEALHGTHVAGIIAAERNNGIGMDGVANSVWIMPVRAVPDGDEYDKDVALALRYAVDNGAKVINTSFGKGFSPHKEWVYDAIKYAASKDVLIVNAAGNDSQDIDVKDTYPNDEVNKKEISDNFLTVGALNYQFNKNLVAEFSNYGKRNVDVFAPGVKIYATVPNNKYQFLQGTSMASPEVAGVAALLRSYFPSLTAAQVKKIIMDSGVKVNMNVYVGEDKGDGKKRPEKNFSELSTTGTIVNAKNAVIMAAKIANVKLK</sequence>
<evidence type="ECO:0000256" key="2">
    <source>
        <dbReference type="ARBA" id="ARBA00022670"/>
    </source>
</evidence>
<protein>
    <submittedName>
        <fullName evidence="10">Peptidase S8</fullName>
    </submittedName>
</protein>
<evidence type="ECO:0000256" key="4">
    <source>
        <dbReference type="ARBA" id="ARBA00022825"/>
    </source>
</evidence>
<feature type="coiled-coil region" evidence="7">
    <location>
        <begin position="145"/>
        <end position="172"/>
    </location>
</feature>
<dbReference type="InterPro" id="IPR022398">
    <property type="entry name" value="Peptidase_S8_His-AS"/>
</dbReference>
<dbReference type="Pfam" id="PF00082">
    <property type="entry name" value="Peptidase_S8"/>
    <property type="match status" value="1"/>
</dbReference>
<organism evidence="10 11">
    <name type="scientific">Capnocytophaga endodontalis</name>
    <dbReference type="NCBI Taxonomy" id="2708117"/>
    <lineage>
        <taxon>Bacteria</taxon>
        <taxon>Pseudomonadati</taxon>
        <taxon>Bacteroidota</taxon>
        <taxon>Flavobacteriia</taxon>
        <taxon>Flavobacteriales</taxon>
        <taxon>Flavobacteriaceae</taxon>
        <taxon>Capnocytophaga</taxon>
    </lineage>
</organism>
<keyword evidence="11" id="KW-1185">Reference proteome</keyword>
<dbReference type="PROSITE" id="PS00136">
    <property type="entry name" value="SUBTILASE_ASP"/>
    <property type="match status" value="1"/>
</dbReference>
<keyword evidence="7" id="KW-0175">Coiled coil</keyword>
<feature type="domain" description="Peptidase S8/S53" evidence="9">
    <location>
        <begin position="73"/>
        <end position="489"/>
    </location>
</feature>
<dbReference type="InterPro" id="IPR000209">
    <property type="entry name" value="Peptidase_S8/S53_dom"/>
</dbReference>
<dbReference type="KEGG" id="capn:CBG49_14380"/>
<dbReference type="InterPro" id="IPR051048">
    <property type="entry name" value="Peptidase_S8/S53_subtilisin"/>
</dbReference>
<evidence type="ECO:0000256" key="8">
    <source>
        <dbReference type="SAM" id="SignalP"/>
    </source>
</evidence>
<keyword evidence="4 5" id="KW-0720">Serine protease</keyword>
<gene>
    <name evidence="10" type="ORF">CBG49_14380</name>
</gene>
<proteinExistence type="inferred from homology"/>
<dbReference type="EMBL" id="CP022022">
    <property type="protein sequence ID" value="ASF44184.1"/>
    <property type="molecule type" value="Genomic_DNA"/>
</dbReference>
<evidence type="ECO:0000256" key="6">
    <source>
        <dbReference type="RuleBase" id="RU003355"/>
    </source>
</evidence>
<feature type="signal peptide" evidence="8">
    <location>
        <begin position="1"/>
        <end position="23"/>
    </location>
</feature>
<feature type="active site" description="Charge relay system" evidence="5">
    <location>
        <position position="456"/>
    </location>
</feature>
<evidence type="ECO:0000313" key="10">
    <source>
        <dbReference type="EMBL" id="ASF44184.1"/>
    </source>
</evidence>
<evidence type="ECO:0000256" key="5">
    <source>
        <dbReference type="PROSITE-ProRule" id="PRU01240"/>
    </source>
</evidence>
<accession>A0A1Z4BS90</accession>
<dbReference type="GO" id="GO:0006508">
    <property type="term" value="P:proteolysis"/>
    <property type="evidence" value="ECO:0007669"/>
    <property type="project" value="UniProtKB-KW"/>
</dbReference>
<dbReference type="CDD" id="cd07483">
    <property type="entry name" value="Peptidases_S8_Subtilisin_Novo-like"/>
    <property type="match status" value="1"/>
</dbReference>
<dbReference type="AlphaFoldDB" id="A0A1Z4BS90"/>
<dbReference type="PROSITE" id="PS00137">
    <property type="entry name" value="SUBTILASE_HIS"/>
    <property type="match status" value="1"/>
</dbReference>
<comment type="similarity">
    <text evidence="1 5 6">Belongs to the peptidase S8 family.</text>
</comment>
<keyword evidence="2 5" id="KW-0645">Protease</keyword>
<evidence type="ECO:0000256" key="1">
    <source>
        <dbReference type="ARBA" id="ARBA00011073"/>
    </source>
</evidence>
<dbReference type="PANTHER" id="PTHR43399:SF4">
    <property type="entry name" value="CELL WALL-ASSOCIATED PROTEASE"/>
    <property type="match status" value="1"/>
</dbReference>
<dbReference type="GO" id="GO:0004252">
    <property type="term" value="F:serine-type endopeptidase activity"/>
    <property type="evidence" value="ECO:0007669"/>
    <property type="project" value="UniProtKB-UniRule"/>
</dbReference>